<dbReference type="GO" id="GO:0005829">
    <property type="term" value="C:cytosol"/>
    <property type="evidence" value="ECO:0007669"/>
    <property type="project" value="TreeGrafter"/>
</dbReference>
<dbReference type="InterPro" id="IPR019888">
    <property type="entry name" value="Tscrpt_reg_AsnC-like"/>
</dbReference>
<evidence type="ECO:0000259" key="4">
    <source>
        <dbReference type="PROSITE" id="PS50956"/>
    </source>
</evidence>
<dbReference type="InterPro" id="IPR036388">
    <property type="entry name" value="WH-like_DNA-bd_sf"/>
</dbReference>
<keyword evidence="1" id="KW-0805">Transcription regulation</keyword>
<dbReference type="PROSITE" id="PS50956">
    <property type="entry name" value="HTH_ASNC_2"/>
    <property type="match status" value="1"/>
</dbReference>
<dbReference type="SUPFAM" id="SSF54909">
    <property type="entry name" value="Dimeric alpha+beta barrel"/>
    <property type="match status" value="1"/>
</dbReference>
<keyword evidence="3" id="KW-0804">Transcription</keyword>
<evidence type="ECO:0000313" key="6">
    <source>
        <dbReference type="Proteomes" id="UP000582231"/>
    </source>
</evidence>
<dbReference type="PANTHER" id="PTHR30154">
    <property type="entry name" value="LEUCINE-RESPONSIVE REGULATORY PROTEIN"/>
    <property type="match status" value="1"/>
</dbReference>
<sequence>MSSAPLDPLSQRIVGALQVDGRASWRKIAEVLDEPVRTVARRGAALLEERTVQVVGLPNTDPTHLLRIRCRAGATATVAGAVASRRDTVFVYALGRAPEIVVEVMTPYATLAALVLDELPALDGVEEVQVDPALLYFRTIAEWLPGLLSAEEIAGLGGVPTAGPFSPETDFRLDDAERTLLDVLARDGRTPLQEIAELLGCSDATARRRVEQLVERGVLRIRAVVEPALLGLPVETLLRVRVHPTKVDAVGRALVGSPLVRYCAFVAGEDQLLVDVTTPDVDGLRALLADPTWIGGADQVAATPLLRAYKRGGVLVDPSVGSSHER</sequence>
<dbReference type="Gene3D" id="1.10.10.10">
    <property type="entry name" value="Winged helix-like DNA-binding domain superfamily/Winged helix DNA-binding domain"/>
    <property type="match status" value="2"/>
</dbReference>
<dbReference type="GO" id="GO:0043565">
    <property type="term" value="F:sequence-specific DNA binding"/>
    <property type="evidence" value="ECO:0007669"/>
    <property type="project" value="InterPro"/>
</dbReference>
<dbReference type="RefSeq" id="WP_179725668.1">
    <property type="nucleotide sequence ID" value="NZ_BAABEF010000001.1"/>
</dbReference>
<evidence type="ECO:0000256" key="3">
    <source>
        <dbReference type="ARBA" id="ARBA00023163"/>
    </source>
</evidence>
<dbReference type="AlphaFoldDB" id="A0A852RML6"/>
<dbReference type="Gene3D" id="3.30.70.920">
    <property type="match status" value="1"/>
</dbReference>
<gene>
    <name evidence="5" type="ORF">BJ958_000820</name>
</gene>
<dbReference type="SMART" id="SM00344">
    <property type="entry name" value="HTH_ASNC"/>
    <property type="match status" value="1"/>
</dbReference>
<evidence type="ECO:0000313" key="5">
    <source>
        <dbReference type="EMBL" id="NYD29274.1"/>
    </source>
</evidence>
<evidence type="ECO:0000256" key="1">
    <source>
        <dbReference type="ARBA" id="ARBA00023015"/>
    </source>
</evidence>
<reference evidence="5 6" key="1">
    <citation type="submission" date="2020-07" db="EMBL/GenBank/DDBJ databases">
        <title>Sequencing the genomes of 1000 actinobacteria strains.</title>
        <authorList>
            <person name="Klenk H.-P."/>
        </authorList>
    </citation>
    <scope>NUCLEOTIDE SEQUENCE [LARGE SCALE GENOMIC DNA]</scope>
    <source>
        <strain evidence="5 6">DSM 19082</strain>
    </source>
</reference>
<dbReference type="PANTHER" id="PTHR30154:SF34">
    <property type="entry name" value="TRANSCRIPTIONAL REGULATOR AZLB"/>
    <property type="match status" value="1"/>
</dbReference>
<dbReference type="InterPro" id="IPR000485">
    <property type="entry name" value="AsnC-type_HTH_dom"/>
</dbReference>
<keyword evidence="2 5" id="KW-0238">DNA-binding</keyword>
<comment type="caution">
    <text evidence="5">The sequence shown here is derived from an EMBL/GenBank/DDBJ whole genome shotgun (WGS) entry which is preliminary data.</text>
</comment>
<keyword evidence="6" id="KW-1185">Reference proteome</keyword>
<organism evidence="5 6">
    <name type="scientific">Nocardioides kongjuensis</name>
    <dbReference type="NCBI Taxonomy" id="349522"/>
    <lineage>
        <taxon>Bacteria</taxon>
        <taxon>Bacillati</taxon>
        <taxon>Actinomycetota</taxon>
        <taxon>Actinomycetes</taxon>
        <taxon>Propionibacteriales</taxon>
        <taxon>Nocardioidaceae</taxon>
        <taxon>Nocardioides</taxon>
    </lineage>
</organism>
<dbReference type="Pfam" id="PF13404">
    <property type="entry name" value="HTH_AsnC-type"/>
    <property type="match status" value="2"/>
</dbReference>
<dbReference type="GO" id="GO:0043200">
    <property type="term" value="P:response to amino acid"/>
    <property type="evidence" value="ECO:0007669"/>
    <property type="project" value="TreeGrafter"/>
</dbReference>
<name>A0A852RML6_9ACTN</name>
<dbReference type="InterPro" id="IPR011008">
    <property type="entry name" value="Dimeric_a/b-barrel"/>
</dbReference>
<dbReference type="EMBL" id="JACCBF010000001">
    <property type="protein sequence ID" value="NYD29274.1"/>
    <property type="molecule type" value="Genomic_DNA"/>
</dbReference>
<accession>A0A852RML6</accession>
<dbReference type="InterPro" id="IPR036390">
    <property type="entry name" value="WH_DNA-bd_sf"/>
</dbReference>
<dbReference type="PRINTS" id="PR00033">
    <property type="entry name" value="HTHASNC"/>
</dbReference>
<dbReference type="SUPFAM" id="SSF46785">
    <property type="entry name" value="Winged helix' DNA-binding domain"/>
    <property type="match status" value="1"/>
</dbReference>
<dbReference type="InterPro" id="IPR019887">
    <property type="entry name" value="Tscrpt_reg_AsnC/Lrp_C"/>
</dbReference>
<feature type="domain" description="HTH asnC-type" evidence="4">
    <location>
        <begin position="173"/>
        <end position="233"/>
    </location>
</feature>
<protein>
    <submittedName>
        <fullName evidence="5">DNA-binding Lrp family transcriptional regulator</fullName>
    </submittedName>
</protein>
<dbReference type="Proteomes" id="UP000582231">
    <property type="component" value="Unassembled WGS sequence"/>
</dbReference>
<dbReference type="Pfam" id="PF01037">
    <property type="entry name" value="AsnC_trans_reg"/>
    <property type="match status" value="1"/>
</dbReference>
<proteinExistence type="predicted"/>
<evidence type="ECO:0000256" key="2">
    <source>
        <dbReference type="ARBA" id="ARBA00023125"/>
    </source>
</evidence>